<reference evidence="4 5" key="2">
    <citation type="submission" date="2018-11" db="EMBL/GenBank/DDBJ databases">
        <authorList>
            <consortium name="Pathogen Informatics"/>
        </authorList>
    </citation>
    <scope>NUCLEOTIDE SEQUENCE [LARGE SCALE GENOMIC DNA]</scope>
</reference>
<proteinExistence type="predicted"/>
<dbReference type="GO" id="GO:0031267">
    <property type="term" value="F:small GTPase binding"/>
    <property type="evidence" value="ECO:0007669"/>
    <property type="project" value="TreeGrafter"/>
</dbReference>
<dbReference type="FunFam" id="1.10.10.750:FF:000005">
    <property type="entry name" value="TBC1 domain family member 14"/>
    <property type="match status" value="1"/>
</dbReference>
<name>A0A0N4XZD5_NIPBR</name>
<dbReference type="AlphaFoldDB" id="A0A0N4XZD5"/>
<evidence type="ECO:0000256" key="2">
    <source>
        <dbReference type="SAM" id="Phobius"/>
    </source>
</evidence>
<dbReference type="SMART" id="SM00164">
    <property type="entry name" value="TBC"/>
    <property type="match status" value="1"/>
</dbReference>
<dbReference type="GO" id="GO:0005773">
    <property type="term" value="C:vacuole"/>
    <property type="evidence" value="ECO:0007669"/>
    <property type="project" value="UniProtKB-ARBA"/>
</dbReference>
<reference evidence="6" key="1">
    <citation type="submission" date="2017-02" db="UniProtKB">
        <authorList>
            <consortium name="WormBaseParasite"/>
        </authorList>
    </citation>
    <scope>IDENTIFICATION</scope>
</reference>
<dbReference type="PANTHER" id="PTHR47219:SF15">
    <property type="entry name" value="TBC1 DOMAIN FAMILY MEMBER 12 ISOFORM X1"/>
    <property type="match status" value="1"/>
</dbReference>
<organism evidence="6">
    <name type="scientific">Nippostrongylus brasiliensis</name>
    <name type="common">Rat hookworm</name>
    <dbReference type="NCBI Taxonomy" id="27835"/>
    <lineage>
        <taxon>Eukaryota</taxon>
        <taxon>Metazoa</taxon>
        <taxon>Ecdysozoa</taxon>
        <taxon>Nematoda</taxon>
        <taxon>Chromadorea</taxon>
        <taxon>Rhabditida</taxon>
        <taxon>Rhabditina</taxon>
        <taxon>Rhabditomorpha</taxon>
        <taxon>Strongyloidea</taxon>
        <taxon>Heligmosomidae</taxon>
        <taxon>Nippostrongylus</taxon>
    </lineage>
</organism>
<dbReference type="GO" id="GO:0016192">
    <property type="term" value="P:vesicle-mediated transport"/>
    <property type="evidence" value="ECO:0007669"/>
    <property type="project" value="UniProtKB-ARBA"/>
</dbReference>
<evidence type="ECO:0000313" key="4">
    <source>
        <dbReference type="EMBL" id="VDL72121.1"/>
    </source>
</evidence>
<evidence type="ECO:0000313" key="5">
    <source>
        <dbReference type="Proteomes" id="UP000271162"/>
    </source>
</evidence>
<dbReference type="FunFam" id="1.10.472.80:FF:000006">
    <property type="entry name" value="TBC1 domain family member 14"/>
    <property type="match status" value="1"/>
</dbReference>
<dbReference type="OMA" id="DTFCEAD"/>
<dbReference type="InterPro" id="IPR035969">
    <property type="entry name" value="Rab-GAP_TBC_sf"/>
</dbReference>
<gene>
    <name evidence="4" type="ORF">NBR_LOCUS8532</name>
</gene>
<dbReference type="Gene3D" id="1.10.10.750">
    <property type="entry name" value="Ypt/Rab-GAP domain of gyp1p, domain 1"/>
    <property type="match status" value="1"/>
</dbReference>
<accession>A0A0N4XZD5</accession>
<evidence type="ECO:0000313" key="6">
    <source>
        <dbReference type="WBParaSite" id="NBR_0000853101-mRNA-1"/>
    </source>
</evidence>
<evidence type="ECO:0000256" key="1">
    <source>
        <dbReference type="SAM" id="MobiDB-lite"/>
    </source>
</evidence>
<sequence length="380" mass="43739">MKKKERQAQIERDRARLEQARLEEQAMSACLVWTQEILPNWNEMKKTRRCYDLWWLGIPPKVRGEIWSLAIGNALGITPEIFALNRSKAEIHENSVDRSTDSPTNGSPSKYRESSLAQIRLDISRTFPSLGIFQEDGPYYDHLMNLLGTFACFRPSMGYLQSMAFIAALLLLQMDLYPAFVAFANLLNRPLQTAFFEFKHAEMTKYFIAYDRYMAQELPALHTHLDNLDVRPDLYLIEWIYTLFAKSLPLDITCRVWDVYLRDGDDFIFQTALGILRLYESRLLSMEFDECVEFLTHLPKQMSSIELFRNIETFVRSSFSTSDGLKTKKRFSQILSELEERVLVSSDGCNTVFDGDLKGVKVSKSLSGFIGDLLATSSNS</sequence>
<keyword evidence="5" id="KW-1185">Reference proteome</keyword>
<protein>
    <submittedName>
        <fullName evidence="6">Rab-GAP TBC domain-containing protein</fullName>
    </submittedName>
</protein>
<dbReference type="FunFam" id="1.10.8.270:FF:000034">
    <property type="entry name" value="TBC (Tre-2/Bub2/Cdc16) domain family"/>
    <property type="match status" value="1"/>
</dbReference>
<dbReference type="PROSITE" id="PS50086">
    <property type="entry name" value="TBC_RABGAP"/>
    <property type="match status" value="1"/>
</dbReference>
<feature type="transmembrane region" description="Helical" evidence="2">
    <location>
        <begin position="164"/>
        <end position="187"/>
    </location>
</feature>
<dbReference type="GO" id="GO:0005096">
    <property type="term" value="F:GTPase activator activity"/>
    <property type="evidence" value="ECO:0007669"/>
    <property type="project" value="TreeGrafter"/>
</dbReference>
<dbReference type="InterPro" id="IPR000195">
    <property type="entry name" value="Rab-GAP-TBC_dom"/>
</dbReference>
<keyword evidence="2" id="KW-1133">Transmembrane helix</keyword>
<feature type="domain" description="Rab-GAP TBC" evidence="3">
    <location>
        <begin position="57"/>
        <end position="264"/>
    </location>
</feature>
<dbReference type="InterPro" id="IPR050302">
    <property type="entry name" value="Rab_GAP_TBC_domain"/>
</dbReference>
<dbReference type="Gene3D" id="1.10.472.80">
    <property type="entry name" value="Ypt/Rab-GAP domain of gyp1p, domain 3"/>
    <property type="match status" value="1"/>
</dbReference>
<dbReference type="PANTHER" id="PTHR47219">
    <property type="entry name" value="RAB GTPASE-ACTIVATING PROTEIN 1-LIKE"/>
    <property type="match status" value="1"/>
</dbReference>
<dbReference type="GO" id="GO:0031410">
    <property type="term" value="C:cytoplasmic vesicle"/>
    <property type="evidence" value="ECO:0007669"/>
    <property type="project" value="UniProtKB-ARBA"/>
</dbReference>
<keyword evidence="2" id="KW-0812">Transmembrane</keyword>
<dbReference type="Gene3D" id="1.10.8.270">
    <property type="entry name" value="putative rabgap domain of human tbc1 domain family member 14 like domains"/>
    <property type="match status" value="1"/>
</dbReference>
<keyword evidence="2" id="KW-0472">Membrane</keyword>
<feature type="region of interest" description="Disordered" evidence="1">
    <location>
        <begin position="93"/>
        <end position="113"/>
    </location>
</feature>
<evidence type="ECO:0000259" key="3">
    <source>
        <dbReference type="PROSITE" id="PS50086"/>
    </source>
</evidence>
<dbReference type="SUPFAM" id="SSF47923">
    <property type="entry name" value="Ypt/Rab-GAP domain of gyp1p"/>
    <property type="match status" value="2"/>
</dbReference>
<dbReference type="EMBL" id="UYSL01020019">
    <property type="protein sequence ID" value="VDL72121.1"/>
    <property type="molecule type" value="Genomic_DNA"/>
</dbReference>
<dbReference type="WBParaSite" id="NBR_0000853101-mRNA-1">
    <property type="protein sequence ID" value="NBR_0000853101-mRNA-1"/>
    <property type="gene ID" value="NBR_0000853101"/>
</dbReference>
<dbReference type="Pfam" id="PF00566">
    <property type="entry name" value="RabGAP-TBC"/>
    <property type="match status" value="1"/>
</dbReference>
<dbReference type="STRING" id="27835.A0A0N4XZD5"/>
<dbReference type="Proteomes" id="UP000271162">
    <property type="component" value="Unassembled WGS sequence"/>
</dbReference>